<evidence type="ECO:0000256" key="1">
    <source>
        <dbReference type="SAM" id="MobiDB-lite"/>
    </source>
</evidence>
<comment type="caution">
    <text evidence="2">The sequence shown here is derived from an EMBL/GenBank/DDBJ whole genome shotgun (WGS) entry which is preliminary data.</text>
</comment>
<dbReference type="Proteomes" id="UP001189429">
    <property type="component" value="Unassembled WGS sequence"/>
</dbReference>
<feature type="compositionally biased region" description="Low complexity" evidence="1">
    <location>
        <begin position="10"/>
        <end position="25"/>
    </location>
</feature>
<feature type="region of interest" description="Disordered" evidence="1">
    <location>
        <begin position="1"/>
        <end position="74"/>
    </location>
</feature>
<keyword evidence="3" id="KW-1185">Reference proteome</keyword>
<organism evidence="2 3">
    <name type="scientific">Prorocentrum cordatum</name>
    <dbReference type="NCBI Taxonomy" id="2364126"/>
    <lineage>
        <taxon>Eukaryota</taxon>
        <taxon>Sar</taxon>
        <taxon>Alveolata</taxon>
        <taxon>Dinophyceae</taxon>
        <taxon>Prorocentrales</taxon>
        <taxon>Prorocentraceae</taxon>
        <taxon>Prorocentrum</taxon>
    </lineage>
</organism>
<proteinExistence type="predicted"/>
<feature type="compositionally biased region" description="Pro residues" evidence="1">
    <location>
        <begin position="50"/>
        <end position="68"/>
    </location>
</feature>
<feature type="non-terminal residue" evidence="2">
    <location>
        <position position="1"/>
    </location>
</feature>
<name>A0ABN9TMZ6_9DINO</name>
<feature type="non-terminal residue" evidence="2">
    <location>
        <position position="85"/>
    </location>
</feature>
<dbReference type="EMBL" id="CAUYUJ010014895">
    <property type="protein sequence ID" value="CAK0847387.1"/>
    <property type="molecule type" value="Genomic_DNA"/>
</dbReference>
<evidence type="ECO:0000313" key="2">
    <source>
        <dbReference type="EMBL" id="CAK0847387.1"/>
    </source>
</evidence>
<protein>
    <submittedName>
        <fullName evidence="2">Uncharacterized protein</fullName>
    </submittedName>
</protein>
<evidence type="ECO:0000313" key="3">
    <source>
        <dbReference type="Proteomes" id="UP001189429"/>
    </source>
</evidence>
<reference evidence="2" key="1">
    <citation type="submission" date="2023-10" db="EMBL/GenBank/DDBJ databases">
        <authorList>
            <person name="Chen Y."/>
            <person name="Shah S."/>
            <person name="Dougan E. K."/>
            <person name="Thang M."/>
            <person name="Chan C."/>
        </authorList>
    </citation>
    <scope>NUCLEOTIDE SEQUENCE [LARGE SCALE GENOMIC DNA]</scope>
</reference>
<sequence length="85" mass="8893">TIIPAQATPSARCTSRGCTRCCRGGSAREDPGRKAGTTGEEGGGAAPRPRGAPPALPRPLTRPRPPPTLRCRGHDLRDLLQRIGS</sequence>
<accession>A0ABN9TMZ6</accession>
<gene>
    <name evidence="2" type="ORF">PCOR1329_LOCUS40604</name>
</gene>